<evidence type="ECO:0000256" key="1">
    <source>
        <dbReference type="SAM" id="Phobius"/>
    </source>
</evidence>
<feature type="transmembrane region" description="Helical" evidence="1">
    <location>
        <begin position="12"/>
        <end position="32"/>
    </location>
</feature>
<organism evidence="2 3">
    <name type="scientific">Prunus yedoensis var. nudiflora</name>
    <dbReference type="NCBI Taxonomy" id="2094558"/>
    <lineage>
        <taxon>Eukaryota</taxon>
        <taxon>Viridiplantae</taxon>
        <taxon>Streptophyta</taxon>
        <taxon>Embryophyta</taxon>
        <taxon>Tracheophyta</taxon>
        <taxon>Spermatophyta</taxon>
        <taxon>Magnoliopsida</taxon>
        <taxon>eudicotyledons</taxon>
        <taxon>Gunneridae</taxon>
        <taxon>Pentapetalae</taxon>
        <taxon>rosids</taxon>
        <taxon>fabids</taxon>
        <taxon>Rosales</taxon>
        <taxon>Rosaceae</taxon>
        <taxon>Amygdaloideae</taxon>
        <taxon>Amygdaleae</taxon>
        <taxon>Prunus</taxon>
    </lineage>
</organism>
<dbReference type="AlphaFoldDB" id="A0A314URL1"/>
<sequence length="55" mass="5891">MIPDFDHGAERMVAGPLLLLCGFSSYVVRWSLAYGHSTVGKGCSSGHGRRTSAHN</sequence>
<evidence type="ECO:0000313" key="2">
    <source>
        <dbReference type="EMBL" id="PQM39292.1"/>
    </source>
</evidence>
<dbReference type="Proteomes" id="UP000250321">
    <property type="component" value="Unassembled WGS sequence"/>
</dbReference>
<protein>
    <submittedName>
        <fullName evidence="2">Uncharacterized protein</fullName>
    </submittedName>
</protein>
<keyword evidence="3" id="KW-1185">Reference proteome</keyword>
<evidence type="ECO:0000313" key="3">
    <source>
        <dbReference type="Proteomes" id="UP000250321"/>
    </source>
</evidence>
<keyword evidence="1" id="KW-0812">Transmembrane</keyword>
<gene>
    <name evidence="2" type="ORF">Pyn_34026</name>
</gene>
<name>A0A314URL1_PRUYE</name>
<proteinExistence type="predicted"/>
<accession>A0A314URL1</accession>
<comment type="caution">
    <text evidence="2">The sequence shown here is derived from an EMBL/GenBank/DDBJ whole genome shotgun (WGS) entry which is preliminary data.</text>
</comment>
<reference evidence="2 3" key="1">
    <citation type="submission" date="2018-02" db="EMBL/GenBank/DDBJ databases">
        <title>Draft genome of wild Prunus yedoensis var. nudiflora.</title>
        <authorList>
            <person name="Baek S."/>
            <person name="Kim J.-H."/>
            <person name="Choi K."/>
            <person name="Kim G.-B."/>
            <person name="Cho A."/>
            <person name="Jang H."/>
            <person name="Shin C.-H."/>
            <person name="Yu H.-J."/>
            <person name="Mun J.-H."/>
        </authorList>
    </citation>
    <scope>NUCLEOTIDE SEQUENCE [LARGE SCALE GENOMIC DNA]</scope>
    <source>
        <strain evidence="3">cv. Jeju island</strain>
        <tissue evidence="2">Leaf</tissue>
    </source>
</reference>
<dbReference type="EMBL" id="PJQY01003206">
    <property type="protein sequence ID" value="PQM39292.1"/>
    <property type="molecule type" value="Genomic_DNA"/>
</dbReference>
<keyword evidence="1" id="KW-1133">Transmembrane helix</keyword>
<keyword evidence="1" id="KW-0472">Membrane</keyword>